<dbReference type="Pfam" id="PF02355">
    <property type="entry name" value="SecD_SecF_C"/>
    <property type="match status" value="1"/>
</dbReference>
<keyword evidence="2 9" id="KW-0813">Transport</keyword>
<keyword evidence="4 9" id="KW-0812">Transmembrane</keyword>
<dbReference type="InterPro" id="IPR022813">
    <property type="entry name" value="SecD/SecF_arch_bac"/>
</dbReference>
<evidence type="ECO:0000256" key="1">
    <source>
        <dbReference type="ARBA" id="ARBA00004651"/>
    </source>
</evidence>
<accession>A0A0G1MFM1</accession>
<dbReference type="Pfam" id="PF22599">
    <property type="entry name" value="SecDF_P1_head"/>
    <property type="match status" value="1"/>
</dbReference>
<keyword evidence="10" id="KW-0413">Isomerase</keyword>
<dbReference type="GO" id="GO:0006605">
    <property type="term" value="P:protein targeting"/>
    <property type="evidence" value="ECO:0007669"/>
    <property type="project" value="UniProtKB-UniRule"/>
</dbReference>
<dbReference type="Proteomes" id="UP000034154">
    <property type="component" value="Unassembled WGS sequence"/>
</dbReference>
<organism evidence="12 13">
    <name type="scientific">Candidatus Uhrbacteria bacterium GW2011_GWF2_44_350</name>
    <dbReference type="NCBI Taxonomy" id="1619000"/>
    <lineage>
        <taxon>Bacteria</taxon>
        <taxon>Candidatus Uhriibacteriota</taxon>
    </lineage>
</organism>
<dbReference type="PATRIC" id="fig|1619000.3.peg.425"/>
<dbReference type="Pfam" id="PF13616">
    <property type="entry name" value="Rotamase_3"/>
    <property type="match status" value="1"/>
</dbReference>
<evidence type="ECO:0000259" key="11">
    <source>
        <dbReference type="PROSITE" id="PS50198"/>
    </source>
</evidence>
<feature type="transmembrane region" description="Helical" evidence="9">
    <location>
        <begin position="534"/>
        <end position="554"/>
    </location>
</feature>
<evidence type="ECO:0000313" key="13">
    <source>
        <dbReference type="Proteomes" id="UP000034154"/>
    </source>
</evidence>
<keyword evidence="10" id="KW-0697">Rotamase</keyword>
<keyword evidence="8 9" id="KW-0472">Membrane</keyword>
<dbReference type="GO" id="GO:0065002">
    <property type="term" value="P:intracellular protein transmembrane transport"/>
    <property type="evidence" value="ECO:0007669"/>
    <property type="project" value="UniProtKB-UniRule"/>
</dbReference>
<reference evidence="12 13" key="1">
    <citation type="journal article" date="2015" name="Nature">
        <title>rRNA introns, odd ribosomes, and small enigmatic genomes across a large radiation of phyla.</title>
        <authorList>
            <person name="Brown C.T."/>
            <person name="Hug L.A."/>
            <person name="Thomas B.C."/>
            <person name="Sharon I."/>
            <person name="Castelle C.J."/>
            <person name="Singh A."/>
            <person name="Wilkins M.J."/>
            <person name="Williams K.H."/>
            <person name="Banfield J.F."/>
        </authorList>
    </citation>
    <scope>NUCLEOTIDE SEQUENCE [LARGE SCALE GENOMIC DNA]</scope>
</reference>
<dbReference type="Gene3D" id="1.20.1640.10">
    <property type="entry name" value="Multidrug efflux transporter AcrB transmembrane domain"/>
    <property type="match status" value="1"/>
</dbReference>
<comment type="subcellular location">
    <subcellularLocation>
        <location evidence="1 9">Cell membrane</location>
        <topology evidence="1 9">Multi-pass membrane protein</topology>
    </subcellularLocation>
</comment>
<comment type="function">
    <text evidence="9">Part of the Sec protein translocase complex. Interacts with the SecYEG preprotein conducting channel. SecDF uses the proton motive force (PMF) to complete protein translocation after the ATP-dependent function of SecA.</text>
</comment>
<dbReference type="SUPFAM" id="SSF82866">
    <property type="entry name" value="Multidrug efflux transporter AcrB transmembrane domain"/>
    <property type="match status" value="1"/>
</dbReference>
<dbReference type="SUPFAM" id="SSF54534">
    <property type="entry name" value="FKBP-like"/>
    <property type="match status" value="1"/>
</dbReference>
<feature type="transmembrane region" description="Helical" evidence="9">
    <location>
        <begin position="511"/>
        <end position="529"/>
    </location>
</feature>
<dbReference type="Gene3D" id="3.30.70.3220">
    <property type="match status" value="1"/>
</dbReference>
<dbReference type="GO" id="GO:0043952">
    <property type="term" value="P:protein transport by the Sec complex"/>
    <property type="evidence" value="ECO:0007669"/>
    <property type="project" value="UniProtKB-UniRule"/>
</dbReference>
<evidence type="ECO:0000256" key="8">
    <source>
        <dbReference type="ARBA" id="ARBA00023136"/>
    </source>
</evidence>
<feature type="transmembrane region" description="Helical" evidence="9">
    <location>
        <begin position="560"/>
        <end position="581"/>
    </location>
</feature>
<keyword evidence="7 9" id="KW-0811">Translocation</keyword>
<dbReference type="NCBIfam" id="TIGR00916">
    <property type="entry name" value="2A0604s01"/>
    <property type="match status" value="1"/>
</dbReference>
<dbReference type="GO" id="GO:0005886">
    <property type="term" value="C:plasma membrane"/>
    <property type="evidence" value="ECO:0007669"/>
    <property type="project" value="UniProtKB-SubCell"/>
</dbReference>
<keyword evidence="3 9" id="KW-1003">Cell membrane</keyword>
<protein>
    <recommendedName>
        <fullName evidence="9">Protein translocase subunit SecD</fullName>
    </recommendedName>
</protein>
<comment type="caution">
    <text evidence="12">The sequence shown here is derived from an EMBL/GenBank/DDBJ whole genome shotgun (WGS) entry which is preliminary data.</text>
</comment>
<dbReference type="InterPro" id="IPR048631">
    <property type="entry name" value="SecD_1st"/>
</dbReference>
<comment type="similarity">
    <text evidence="9">Belongs to the SecD/SecF family. SecD subfamily.</text>
</comment>
<evidence type="ECO:0000256" key="9">
    <source>
        <dbReference type="HAMAP-Rule" id="MF_01463"/>
    </source>
</evidence>
<dbReference type="PROSITE" id="PS50198">
    <property type="entry name" value="PPIC_PPIASE_2"/>
    <property type="match status" value="1"/>
</dbReference>
<dbReference type="InterPro" id="IPR055344">
    <property type="entry name" value="SecD_SecF_C_bact"/>
</dbReference>
<dbReference type="HAMAP" id="MF_01463_B">
    <property type="entry name" value="SecD_B"/>
    <property type="match status" value="1"/>
</dbReference>
<dbReference type="GO" id="GO:0003755">
    <property type="term" value="F:peptidyl-prolyl cis-trans isomerase activity"/>
    <property type="evidence" value="ECO:0007669"/>
    <property type="project" value="UniProtKB-KW"/>
</dbReference>
<dbReference type="NCBIfam" id="TIGR01129">
    <property type="entry name" value="secD"/>
    <property type="match status" value="1"/>
</dbReference>
<evidence type="ECO:0000256" key="6">
    <source>
        <dbReference type="ARBA" id="ARBA00022989"/>
    </source>
</evidence>
<dbReference type="InterPro" id="IPR054384">
    <property type="entry name" value="SecDF_P1_head"/>
</dbReference>
<evidence type="ECO:0000256" key="7">
    <source>
        <dbReference type="ARBA" id="ARBA00023010"/>
    </source>
</evidence>
<feature type="transmembrane region" description="Helical" evidence="9">
    <location>
        <begin position="636"/>
        <end position="657"/>
    </location>
</feature>
<dbReference type="InterPro" id="IPR005791">
    <property type="entry name" value="SecD"/>
</dbReference>
<dbReference type="Gene3D" id="3.10.50.40">
    <property type="match status" value="1"/>
</dbReference>
<evidence type="ECO:0000256" key="4">
    <source>
        <dbReference type="ARBA" id="ARBA00022692"/>
    </source>
</evidence>
<dbReference type="Gene3D" id="3.30.1360.200">
    <property type="match status" value="1"/>
</dbReference>
<gene>
    <name evidence="9" type="primary">secD</name>
    <name evidence="12" type="ORF">UW63_C0022G0010</name>
</gene>
<evidence type="ECO:0000256" key="3">
    <source>
        <dbReference type="ARBA" id="ARBA00022475"/>
    </source>
</evidence>
<keyword evidence="5 9" id="KW-0653">Protein transport</keyword>
<evidence type="ECO:0000256" key="10">
    <source>
        <dbReference type="PROSITE-ProRule" id="PRU00278"/>
    </source>
</evidence>
<dbReference type="InterPro" id="IPR048634">
    <property type="entry name" value="SecD_SecF_C"/>
</dbReference>
<proteinExistence type="inferred from homology"/>
<keyword evidence="6 9" id="KW-1133">Transmembrane helix</keyword>
<dbReference type="Pfam" id="PF21760">
    <property type="entry name" value="SecD_1st"/>
    <property type="match status" value="1"/>
</dbReference>
<dbReference type="FunFam" id="1.20.1640.10:FF:000004">
    <property type="entry name" value="Protein translocase subunit SecD"/>
    <property type="match status" value="1"/>
</dbReference>
<dbReference type="GO" id="GO:0015450">
    <property type="term" value="F:protein-transporting ATPase activity"/>
    <property type="evidence" value="ECO:0007669"/>
    <property type="project" value="InterPro"/>
</dbReference>
<dbReference type="InterPro" id="IPR046357">
    <property type="entry name" value="PPIase_dom_sf"/>
</dbReference>
<evidence type="ECO:0000256" key="5">
    <source>
        <dbReference type="ARBA" id="ARBA00022927"/>
    </source>
</evidence>
<name>A0A0G1MFM1_9BACT</name>
<dbReference type="PANTHER" id="PTHR30081:SF1">
    <property type="entry name" value="PROTEIN TRANSLOCASE SUBUNIT SECD"/>
    <property type="match status" value="1"/>
</dbReference>
<dbReference type="EMBL" id="LCJB01000022">
    <property type="protein sequence ID" value="KKT70729.1"/>
    <property type="molecule type" value="Genomic_DNA"/>
</dbReference>
<dbReference type="AlphaFoldDB" id="A0A0G1MFM1"/>
<dbReference type="InterPro" id="IPR000297">
    <property type="entry name" value="PPIase_PpiC"/>
</dbReference>
<comment type="subunit">
    <text evidence="9">Forms a complex with SecF. Part of the essential Sec protein translocation apparatus which comprises SecA, SecYEG and auxiliary proteins SecDF. Other proteins may also be involved.</text>
</comment>
<evidence type="ECO:0000256" key="2">
    <source>
        <dbReference type="ARBA" id="ARBA00022448"/>
    </source>
</evidence>
<evidence type="ECO:0000313" key="12">
    <source>
        <dbReference type="EMBL" id="KKT70729.1"/>
    </source>
</evidence>
<dbReference type="PANTHER" id="PTHR30081">
    <property type="entry name" value="PROTEIN-EXPORT MEMBRANE PROTEIN SEC"/>
    <property type="match status" value="1"/>
</dbReference>
<comment type="caution">
    <text evidence="9">Lacks conserved residue(s) required for the propagation of feature annotation.</text>
</comment>
<sequence length="680" mass="74879">MQTWKRKNSSGSGRTKKKWVVPALTAFFLIFTLVAGAFDFPNYWNQSLAWAGNLTGLNTSVLEIKDVPYRLGLDLQGGTHLIYEADMANINNDDQEAALEGVRDVIERRVNSFGVSEPTVTTSHDNRIIVDLAGVLDVSEAIKQIGETPILEFKEENTEVGRAATAEEQQIIDTANASERQRADDILLRAKNNEDWEALKTEFNGQDLGWITAKNETLGYLVQETLNLWTKEGSFAYKVIENEEGLNIVRYVEKKDSKRMELSHILICFEGKLRCTDPISAIEANVQLTNLLADLTAENFVQKAQAYSTDPGSKESGGYLGWIEPGQTVPAFELAAYNLPVNGISEVVETEFGYHVIYKKAEEFVPAYNLERVLVPLTTLNDIAQVDEQWKNTNLTGQQLKTARVEFDQNTGSPHVSLLFNSEGADLFGQITSRNVGLRVAIFLDGLPISVPTVQDAIYGGQAIITGNFTLDEAKMLAQRLNAGALPVPIHLISQQTVGPILGKISLEKSIFAALIGFALVGLFMVGIYRLPGIIAILALALYAVLNLAAYRIFGVTISLSGIAGLVLSVGMAVDANVLIFERTKEELRAGRDLRSAIDEGFKRAWPAIRDGNVTTLIAAIVLYGFSSSFVKGFALTLSIGILFSMFTAIAVTRTYLLSAQRITWLHKTWMYFTGVKEIK</sequence>
<feature type="transmembrane region" description="Helical" evidence="9">
    <location>
        <begin position="612"/>
        <end position="630"/>
    </location>
</feature>
<feature type="domain" description="PpiC" evidence="11">
    <location>
        <begin position="257"/>
        <end position="361"/>
    </location>
</feature>